<feature type="binding site" evidence="6">
    <location>
        <begin position="108"/>
        <end position="110"/>
    </location>
    <ligand>
        <name>S-adenosyl-L-methionine</name>
        <dbReference type="ChEBI" id="CHEBI:59789"/>
    </ligand>
</feature>
<dbReference type="InterPro" id="IPR029063">
    <property type="entry name" value="SAM-dependent_MTases_sf"/>
</dbReference>
<dbReference type="EMBL" id="DRTD01000353">
    <property type="protein sequence ID" value="HHE55067.1"/>
    <property type="molecule type" value="Genomic_DNA"/>
</dbReference>
<dbReference type="EC" id="2.1.1.-" evidence="6"/>
<dbReference type="NCBIfam" id="TIGR00138">
    <property type="entry name" value="rsmG_gidB"/>
    <property type="match status" value="1"/>
</dbReference>
<comment type="subcellular location">
    <subcellularLocation>
        <location evidence="6">Cytoplasm</location>
    </subcellularLocation>
</comment>
<dbReference type="HAMAP" id="MF_00074">
    <property type="entry name" value="16SrRNA_methyltr_G"/>
    <property type="match status" value="1"/>
</dbReference>
<dbReference type="CDD" id="cd02440">
    <property type="entry name" value="AdoMet_MTases"/>
    <property type="match status" value="1"/>
</dbReference>
<dbReference type="Proteomes" id="UP000886111">
    <property type="component" value="Unassembled WGS sequence"/>
</dbReference>
<organism evidence="7">
    <name type="scientific">Caldithrix abyssi</name>
    <dbReference type="NCBI Taxonomy" id="187145"/>
    <lineage>
        <taxon>Bacteria</taxon>
        <taxon>Pseudomonadati</taxon>
        <taxon>Calditrichota</taxon>
        <taxon>Calditrichia</taxon>
        <taxon>Calditrichales</taxon>
        <taxon>Calditrichaceae</taxon>
        <taxon>Caldithrix</taxon>
    </lineage>
</organism>
<keyword evidence="2 6" id="KW-0698">rRNA processing</keyword>
<dbReference type="SUPFAM" id="SSF53335">
    <property type="entry name" value="S-adenosyl-L-methionine-dependent methyltransferases"/>
    <property type="match status" value="1"/>
</dbReference>
<evidence type="ECO:0000256" key="5">
    <source>
        <dbReference type="ARBA" id="ARBA00022691"/>
    </source>
</evidence>
<dbReference type="AlphaFoldDB" id="A0A7V5H3Q8"/>
<dbReference type="PANTHER" id="PTHR31760">
    <property type="entry name" value="S-ADENOSYL-L-METHIONINE-DEPENDENT METHYLTRANSFERASES SUPERFAMILY PROTEIN"/>
    <property type="match status" value="1"/>
</dbReference>
<keyword evidence="5 6" id="KW-0949">S-adenosyl-L-methionine</keyword>
<keyword evidence="4 6" id="KW-0808">Transferase</keyword>
<evidence type="ECO:0000256" key="6">
    <source>
        <dbReference type="HAMAP-Rule" id="MF_00074"/>
    </source>
</evidence>
<dbReference type="Pfam" id="PF02527">
    <property type="entry name" value="GidB"/>
    <property type="match status" value="1"/>
</dbReference>
<comment type="caution">
    <text evidence="7">The sequence shown here is derived from an EMBL/GenBank/DDBJ whole genome shotgun (WGS) entry which is preliminary data.</text>
</comment>
<dbReference type="PANTHER" id="PTHR31760:SF0">
    <property type="entry name" value="S-ADENOSYL-L-METHIONINE-DEPENDENT METHYLTRANSFERASES SUPERFAMILY PROTEIN"/>
    <property type="match status" value="1"/>
</dbReference>
<name>A0A7V5H3Q8_CALAY</name>
<comment type="function">
    <text evidence="6">Specifically methylates the N7 position of a guanine in 16S rRNA.</text>
</comment>
<feature type="binding site" evidence="6">
    <location>
        <position position="152"/>
    </location>
    <ligand>
        <name>S-adenosyl-L-methionine</name>
        <dbReference type="ChEBI" id="CHEBI:59789"/>
    </ligand>
</feature>
<evidence type="ECO:0000313" key="7">
    <source>
        <dbReference type="EMBL" id="HHE55067.1"/>
    </source>
</evidence>
<evidence type="ECO:0000256" key="2">
    <source>
        <dbReference type="ARBA" id="ARBA00022552"/>
    </source>
</evidence>
<accession>A0A7V5H3Q8</accession>
<sequence>MFHVEQKIEFLQIITAELKIPITADQIEKLLQYADLIKDWNKRVHLISKNDIDFVLERHIVPSLFFVKILQNDESIGKKGILDLGTGAGLPGCVVSILKPDWSVILLDSSRKKTLFLKQVKKTLKLSFSVVCARYEEYVENNTKQMDWIVARAVAPLGQLIQLVAPQLREGTKLLTLKGKNFSDELHRSELDEFQIASWAFEELSNENEISFKNKCLLKVEKAYG</sequence>
<evidence type="ECO:0000256" key="3">
    <source>
        <dbReference type="ARBA" id="ARBA00022603"/>
    </source>
</evidence>
<reference evidence="7" key="1">
    <citation type="journal article" date="2020" name="mSystems">
        <title>Genome- and Community-Level Interaction Insights into Carbon Utilization and Element Cycling Functions of Hydrothermarchaeota in Hydrothermal Sediment.</title>
        <authorList>
            <person name="Zhou Z."/>
            <person name="Liu Y."/>
            <person name="Xu W."/>
            <person name="Pan J."/>
            <person name="Luo Z.H."/>
            <person name="Li M."/>
        </authorList>
    </citation>
    <scope>NUCLEOTIDE SEQUENCE [LARGE SCALE GENOMIC DNA]</scope>
    <source>
        <strain evidence="7">HyVt-76</strain>
    </source>
</reference>
<comment type="caution">
    <text evidence="6">Lacks conserved residue(s) required for the propagation of feature annotation.</text>
</comment>
<gene>
    <name evidence="6 7" type="primary">rsmG</name>
    <name evidence="7" type="ORF">ENL21_04745</name>
</gene>
<dbReference type="GO" id="GO:0005829">
    <property type="term" value="C:cytosol"/>
    <property type="evidence" value="ECO:0007669"/>
    <property type="project" value="TreeGrafter"/>
</dbReference>
<dbReference type="GO" id="GO:0070043">
    <property type="term" value="F:rRNA (guanine-N7-)-methyltransferase activity"/>
    <property type="evidence" value="ECO:0007669"/>
    <property type="project" value="UniProtKB-UniRule"/>
</dbReference>
<keyword evidence="1 6" id="KW-0963">Cytoplasm</keyword>
<protein>
    <recommendedName>
        <fullName evidence="6">Ribosomal RNA small subunit methyltransferase G</fullName>
        <ecNumber evidence="6">2.1.1.-</ecNumber>
    </recommendedName>
    <alternativeName>
        <fullName evidence="6">16S rRNA 7-methylguanosine methyltransferase</fullName>
        <shortName evidence="6">16S rRNA m7G methyltransferase</shortName>
    </alternativeName>
</protein>
<evidence type="ECO:0000256" key="1">
    <source>
        <dbReference type="ARBA" id="ARBA00022490"/>
    </source>
</evidence>
<dbReference type="PIRSF" id="PIRSF003078">
    <property type="entry name" value="GidB"/>
    <property type="match status" value="1"/>
</dbReference>
<keyword evidence="3 6" id="KW-0489">Methyltransferase</keyword>
<feature type="binding site" evidence="6">
    <location>
        <position position="85"/>
    </location>
    <ligand>
        <name>S-adenosyl-L-methionine</name>
        <dbReference type="ChEBI" id="CHEBI:59789"/>
    </ligand>
</feature>
<proteinExistence type="inferred from homology"/>
<feature type="binding site" evidence="6">
    <location>
        <position position="90"/>
    </location>
    <ligand>
        <name>S-adenosyl-L-methionine</name>
        <dbReference type="ChEBI" id="CHEBI:59789"/>
    </ligand>
</feature>
<dbReference type="Gene3D" id="3.40.50.150">
    <property type="entry name" value="Vaccinia Virus protein VP39"/>
    <property type="match status" value="1"/>
</dbReference>
<comment type="similarity">
    <text evidence="6">Belongs to the methyltransferase superfamily. RNA methyltransferase RsmG family.</text>
</comment>
<evidence type="ECO:0000256" key="4">
    <source>
        <dbReference type="ARBA" id="ARBA00022679"/>
    </source>
</evidence>
<dbReference type="InterPro" id="IPR003682">
    <property type="entry name" value="rRNA_ssu_MeTfrase_G"/>
</dbReference>